<dbReference type="InterPro" id="IPR015231">
    <property type="entry name" value="DUF1934"/>
</dbReference>
<sequence>MGKATIYIINKKPDEEPIEVVYKGSFSEGKEHSVVEYDESDLTGMEGIRTRINIYNDHMEIVRTGNLNARLKFKEGYIDSILYKMQYGTIAMEVSTEKLDIRKVENGYDILVRYDLEVKGDYKDKNDMSIRIVKS</sequence>
<reference evidence="1 2" key="1">
    <citation type="submission" date="2021-03" db="EMBL/GenBank/DDBJ databases">
        <title>Genomic Encyclopedia of Type Strains, Phase IV (KMG-IV): sequencing the most valuable type-strain genomes for metagenomic binning, comparative biology and taxonomic classification.</title>
        <authorList>
            <person name="Goeker M."/>
        </authorList>
    </citation>
    <scope>NUCLEOTIDE SEQUENCE [LARGE SCALE GENOMIC DNA]</scope>
    <source>
        <strain evidence="1 2">DSM 6139</strain>
    </source>
</reference>
<evidence type="ECO:0000313" key="2">
    <source>
        <dbReference type="Proteomes" id="UP001519271"/>
    </source>
</evidence>
<accession>A0ABS4G7H4</accession>
<proteinExistence type="predicted"/>
<name>A0ABS4G7H4_9CLOT</name>
<dbReference type="RefSeq" id="WP_209460695.1">
    <property type="nucleotide sequence ID" value="NZ_JAGGKC010000032.1"/>
</dbReference>
<comment type="caution">
    <text evidence="1">The sequence shown here is derived from an EMBL/GenBank/DDBJ whole genome shotgun (WGS) entry which is preliminary data.</text>
</comment>
<dbReference type="Pfam" id="PF09148">
    <property type="entry name" value="DUF1934"/>
    <property type="match status" value="1"/>
</dbReference>
<keyword evidence="2" id="KW-1185">Reference proteome</keyword>
<evidence type="ECO:0000313" key="1">
    <source>
        <dbReference type="EMBL" id="MBP1920523.1"/>
    </source>
</evidence>
<dbReference type="SUPFAM" id="SSF50814">
    <property type="entry name" value="Lipocalins"/>
    <property type="match status" value="1"/>
</dbReference>
<gene>
    <name evidence="1" type="ORF">J2Z34_003036</name>
</gene>
<dbReference type="InterPro" id="IPR012674">
    <property type="entry name" value="Calycin"/>
</dbReference>
<protein>
    <submittedName>
        <fullName evidence="1">Uncharacterized beta-barrel protein YwiB (DUF1934 family)</fullName>
    </submittedName>
</protein>
<dbReference type="Proteomes" id="UP001519271">
    <property type="component" value="Unassembled WGS sequence"/>
</dbReference>
<dbReference type="EMBL" id="JAGGKC010000032">
    <property type="protein sequence ID" value="MBP1920523.1"/>
    <property type="molecule type" value="Genomic_DNA"/>
</dbReference>
<organism evidence="1 2">
    <name type="scientific">Youngiibacter multivorans</name>
    <dbReference type="NCBI Taxonomy" id="937251"/>
    <lineage>
        <taxon>Bacteria</taxon>
        <taxon>Bacillati</taxon>
        <taxon>Bacillota</taxon>
        <taxon>Clostridia</taxon>
        <taxon>Eubacteriales</taxon>
        <taxon>Clostridiaceae</taxon>
        <taxon>Youngiibacter</taxon>
    </lineage>
</organism>
<dbReference type="Gene3D" id="2.40.128.20">
    <property type="match status" value="1"/>
</dbReference>